<keyword evidence="2 8" id="KW-0489">Methyltransferase</keyword>
<gene>
    <name evidence="12" type="primary">MET1</name>
    <name evidence="12" type="ORF">FIM1_1949</name>
</gene>
<comment type="similarity">
    <text evidence="8">Belongs to the precorrin methyltransferase family.</text>
</comment>
<keyword evidence="7" id="KW-0627">Porphyrin biosynthesis</keyword>
<dbReference type="InterPro" id="IPR050161">
    <property type="entry name" value="Siro_Cobalamin_biosynth"/>
</dbReference>
<dbReference type="EC" id="1.3.1.76" evidence="1"/>
<dbReference type="InterPro" id="IPR014777">
    <property type="entry name" value="4pyrrole_Mease_sub1"/>
</dbReference>
<dbReference type="InterPro" id="IPR035996">
    <property type="entry name" value="4pyrrol_Methylase_sf"/>
</dbReference>
<dbReference type="CDD" id="cd11642">
    <property type="entry name" value="SUMT"/>
    <property type="match status" value="1"/>
</dbReference>
<keyword evidence="13" id="KW-1185">Reference proteome</keyword>
<dbReference type="EMBL" id="CP015056">
    <property type="protein sequence ID" value="QGN15260.1"/>
    <property type="molecule type" value="Genomic_DNA"/>
</dbReference>
<dbReference type="PIRSF" id="PIRSF036555">
    <property type="entry name" value="SUMT_yeast"/>
    <property type="match status" value="1"/>
</dbReference>
<keyword evidence="4" id="KW-0949">S-adenosyl-L-methionine</keyword>
<dbReference type="Pfam" id="PF00590">
    <property type="entry name" value="TP_methylase"/>
    <property type="match status" value="1"/>
</dbReference>
<evidence type="ECO:0000256" key="7">
    <source>
        <dbReference type="ARBA" id="ARBA00023244"/>
    </source>
</evidence>
<evidence type="ECO:0000256" key="5">
    <source>
        <dbReference type="ARBA" id="ARBA00023002"/>
    </source>
</evidence>
<keyword evidence="6" id="KW-0520">NAD</keyword>
<dbReference type="SUPFAM" id="SSF75615">
    <property type="entry name" value="Siroheme synthase middle domains-like"/>
    <property type="match status" value="1"/>
</dbReference>
<accession>A0ABX6ESE9</accession>
<keyword evidence="3 8" id="KW-0808">Transferase</keyword>
<protein>
    <recommendedName>
        <fullName evidence="1">precorrin-2 dehydrogenase</fullName>
        <ecNumber evidence="1">1.3.1.76</ecNumber>
    </recommendedName>
</protein>
<evidence type="ECO:0000313" key="13">
    <source>
        <dbReference type="Proteomes" id="UP000422736"/>
    </source>
</evidence>
<dbReference type="Gene3D" id="3.40.1010.10">
    <property type="entry name" value="Cobalt-precorrin-4 Transmethylase, Domain 1"/>
    <property type="match status" value="1"/>
</dbReference>
<feature type="region of interest" description="Disordered" evidence="9">
    <location>
        <begin position="296"/>
        <end position="351"/>
    </location>
</feature>
<dbReference type="Gene3D" id="3.30.950.10">
    <property type="entry name" value="Methyltransferase, Cobalt-precorrin-4 Transmethylase, Domain 2"/>
    <property type="match status" value="1"/>
</dbReference>
<sequence>MMFKSSPQVKDILELMSVQLETFSEQQYTPLITGLKSVGEVFLLIGTQSYNVSQSRIKSVLGAGASCVVVNSNDEHLKQLSVKFQNQDVVLLDREFQLSDLTSLGRSKVGRIVDRVFVNLGAEDSLLIRDIFEQCEKLRIPINTHQRPEFSTFSMCSTYNDPGNSGLQIAITTNGQGCLLANRIKREIVSKLPINISKVVKNMGHLRERIIYEDHSQIIHSHFLSNDLQELGFGIDEDTWESHKLNKLVYEFKVTKKQMQMKRSRWLSQIMEYYPLQSLAELSVDQLADQYQQLSQNSADNGTKTAGTSVQSSTSGPVDDSNTGDSTRSPLTVTESEDLKPKKNGKGTISLVGSGPGSVSMLTIGALHEIKTADLILADKLVPEKVLQLIPQGTETFIARKFPGNAERAQEELLEKGLNGLQKGLKVVRLKQGDPYIFGRGGEEFLFFKSHGYTPLVLPGLSSALAATVVSNIPATQRDVADQVLICTGTGRKGALPAIPEYVETRTTVFLMALHRAQVLVSALIEKGWDENAPAAIVERASCPDQRITRTLLKDVPQTIEEIGSRPPGLLIVGRAINVLTDPEVLNFSGSNTYHIEEGYEHLGFEDNVEALVST</sequence>
<keyword evidence="5" id="KW-0560">Oxidoreductase</keyword>
<dbReference type="PANTHER" id="PTHR45790:SF6">
    <property type="entry name" value="UROPORPHYRINOGEN-III C-METHYLTRANSFERASE"/>
    <property type="match status" value="1"/>
</dbReference>
<evidence type="ECO:0000259" key="10">
    <source>
        <dbReference type="Pfam" id="PF00590"/>
    </source>
</evidence>
<dbReference type="InterPro" id="IPR006366">
    <property type="entry name" value="CobA/CysG_C"/>
</dbReference>
<evidence type="ECO:0000256" key="2">
    <source>
        <dbReference type="ARBA" id="ARBA00022603"/>
    </source>
</evidence>
<dbReference type="InterPro" id="IPR003043">
    <property type="entry name" value="Uropor_MeTrfase_CS"/>
</dbReference>
<evidence type="ECO:0000256" key="3">
    <source>
        <dbReference type="ARBA" id="ARBA00022679"/>
    </source>
</evidence>
<dbReference type="Gene3D" id="3.40.50.720">
    <property type="entry name" value="NAD(P)-binding Rossmann-like Domain"/>
    <property type="match status" value="1"/>
</dbReference>
<evidence type="ECO:0000313" key="12">
    <source>
        <dbReference type="EMBL" id="QGN15260.1"/>
    </source>
</evidence>
<evidence type="ECO:0000256" key="9">
    <source>
        <dbReference type="SAM" id="MobiDB-lite"/>
    </source>
</evidence>
<evidence type="ECO:0000259" key="11">
    <source>
        <dbReference type="Pfam" id="PF14824"/>
    </source>
</evidence>
<reference evidence="12 13" key="1">
    <citation type="submission" date="2016-03" db="EMBL/GenBank/DDBJ databases">
        <title>How can Kluyveromyces marxianus grow so fast - potential evolutionary course in Saccharomyces Complex revealed by comparative genomics.</title>
        <authorList>
            <person name="Mo W."/>
            <person name="Lu W."/>
            <person name="Yang X."/>
            <person name="Qi J."/>
            <person name="Lv H."/>
        </authorList>
    </citation>
    <scope>NUCLEOTIDE SEQUENCE [LARGE SCALE GENOMIC DNA]</scope>
    <source>
        <strain evidence="12 13">FIM1</strain>
    </source>
</reference>
<dbReference type="InterPro" id="IPR014776">
    <property type="entry name" value="4pyrrole_Mease_sub2"/>
</dbReference>
<evidence type="ECO:0000256" key="8">
    <source>
        <dbReference type="RuleBase" id="RU003960"/>
    </source>
</evidence>
<proteinExistence type="inferred from homology"/>
<organism evidence="12 13">
    <name type="scientific">Kluyveromyces marxianus</name>
    <name type="common">Yeast</name>
    <name type="synonym">Candida kefyr</name>
    <dbReference type="NCBI Taxonomy" id="4911"/>
    <lineage>
        <taxon>Eukaryota</taxon>
        <taxon>Fungi</taxon>
        <taxon>Dikarya</taxon>
        <taxon>Ascomycota</taxon>
        <taxon>Saccharomycotina</taxon>
        <taxon>Saccharomycetes</taxon>
        <taxon>Saccharomycetales</taxon>
        <taxon>Saccharomycetaceae</taxon>
        <taxon>Kluyveromyces</taxon>
    </lineage>
</organism>
<evidence type="ECO:0000256" key="4">
    <source>
        <dbReference type="ARBA" id="ARBA00022691"/>
    </source>
</evidence>
<dbReference type="InterPro" id="IPR000878">
    <property type="entry name" value="4pyrrol_Mease"/>
</dbReference>
<feature type="domain" description="Tetrapyrrole methylase" evidence="10">
    <location>
        <begin position="349"/>
        <end position="556"/>
    </location>
</feature>
<dbReference type="Pfam" id="PF14824">
    <property type="entry name" value="Sirohm_synth_M"/>
    <property type="match status" value="1"/>
</dbReference>
<feature type="domain" description="Siroheme synthase central" evidence="11">
    <location>
        <begin position="166"/>
        <end position="190"/>
    </location>
</feature>
<dbReference type="PROSITE" id="PS00840">
    <property type="entry name" value="SUMT_2"/>
    <property type="match status" value="1"/>
</dbReference>
<dbReference type="SUPFAM" id="SSF53790">
    <property type="entry name" value="Tetrapyrrole methylase"/>
    <property type="match status" value="1"/>
</dbReference>
<dbReference type="InterPro" id="IPR028281">
    <property type="entry name" value="Sirohaem_synthase_central"/>
</dbReference>
<evidence type="ECO:0000256" key="6">
    <source>
        <dbReference type="ARBA" id="ARBA00023027"/>
    </source>
</evidence>
<dbReference type="InterPro" id="IPR012066">
    <property type="entry name" value="Met1_fungi"/>
</dbReference>
<dbReference type="Proteomes" id="UP000422736">
    <property type="component" value="Chromosome 3"/>
</dbReference>
<evidence type="ECO:0000256" key="1">
    <source>
        <dbReference type="ARBA" id="ARBA00012400"/>
    </source>
</evidence>
<name>A0ABX6ESE9_KLUMA</name>
<dbReference type="PANTHER" id="PTHR45790">
    <property type="entry name" value="SIROHEME SYNTHASE-RELATED"/>
    <property type="match status" value="1"/>
</dbReference>
<feature type="compositionally biased region" description="Polar residues" evidence="9">
    <location>
        <begin position="296"/>
        <end position="334"/>
    </location>
</feature>
<dbReference type="PROSITE" id="PS00839">
    <property type="entry name" value="SUMT_1"/>
    <property type="match status" value="1"/>
</dbReference>